<protein>
    <submittedName>
        <fullName evidence="2">Uncharacterized protein LOC142163937</fullName>
    </submittedName>
</protein>
<gene>
    <name evidence="2" type="primary">LOC142163937</name>
</gene>
<dbReference type="Proteomes" id="UP000790787">
    <property type="component" value="Chromosome 9"/>
</dbReference>
<accession>A0AC58RWS5</accession>
<sequence length="420" mass="47420">MGYWSPTGWTSPPFSLRARPADGGRLTFLVGQQKYIPPSKREELRGQFERLRQGHISVIDYEVRFTYLSHHAAIILLTDAERVRRFIVGLHPEIEVSMAREVEMGTPFHQVVDIARRIERIGNCSGEFAPKDKRPRQFGGFSGAPLGGKARPYFSAIPEITYRPPAIRGSSSGYSGYQGQVSGQQPTTLRDCFECGDLGHVKRFCPRLQGKVEQYDHRPMITAPATPPPAQPKAEVKWVGVVLEVKANQVVLRLDSMLSPPGQRYKTRADLLLLDMVDFEVILGMDWFSSYHAILYFHAKTVSLAMPEFPRLEWRGSSTGTSSQVISFLKARHMVEKGWLAYLAFVRDTTAETPMLDSVPVVREFSDVFPVDLPSMPPDRDIDFGIDLVPGTQPISTSPFRMAPNELRELKEKLWELLEK</sequence>
<proteinExistence type="predicted"/>
<evidence type="ECO:0000313" key="1">
    <source>
        <dbReference type="Proteomes" id="UP000790787"/>
    </source>
</evidence>
<keyword evidence="1" id="KW-1185">Reference proteome</keyword>
<name>A0AC58RWS5_TOBAC</name>
<reference evidence="2" key="2">
    <citation type="submission" date="2025-08" db="UniProtKB">
        <authorList>
            <consortium name="RefSeq"/>
        </authorList>
    </citation>
    <scope>IDENTIFICATION</scope>
    <source>
        <tissue evidence="2">Leaf</tissue>
    </source>
</reference>
<reference evidence="1" key="1">
    <citation type="journal article" date="2014" name="Nat. Commun.">
        <title>The tobacco genome sequence and its comparison with those of tomato and potato.</title>
        <authorList>
            <person name="Sierro N."/>
            <person name="Battey J.N."/>
            <person name="Ouadi S."/>
            <person name="Bakaher N."/>
            <person name="Bovet L."/>
            <person name="Willig A."/>
            <person name="Goepfert S."/>
            <person name="Peitsch M.C."/>
            <person name="Ivanov N.V."/>
        </authorList>
    </citation>
    <scope>NUCLEOTIDE SEQUENCE [LARGE SCALE GENOMIC DNA]</scope>
</reference>
<dbReference type="RefSeq" id="XP_075077194.1">
    <property type="nucleotide sequence ID" value="XM_075221093.1"/>
</dbReference>
<organism evidence="1 2">
    <name type="scientific">Nicotiana tabacum</name>
    <name type="common">Common tobacco</name>
    <dbReference type="NCBI Taxonomy" id="4097"/>
    <lineage>
        <taxon>Eukaryota</taxon>
        <taxon>Viridiplantae</taxon>
        <taxon>Streptophyta</taxon>
        <taxon>Embryophyta</taxon>
        <taxon>Tracheophyta</taxon>
        <taxon>Spermatophyta</taxon>
        <taxon>Magnoliopsida</taxon>
        <taxon>eudicotyledons</taxon>
        <taxon>Gunneridae</taxon>
        <taxon>Pentapetalae</taxon>
        <taxon>asterids</taxon>
        <taxon>lamiids</taxon>
        <taxon>Solanales</taxon>
        <taxon>Solanaceae</taxon>
        <taxon>Nicotianoideae</taxon>
        <taxon>Nicotianeae</taxon>
        <taxon>Nicotiana</taxon>
    </lineage>
</organism>
<evidence type="ECO:0000313" key="2">
    <source>
        <dbReference type="RefSeq" id="XP_075077194.1"/>
    </source>
</evidence>